<gene>
    <name evidence="1" type="ORF">OG563_07905</name>
</gene>
<proteinExistence type="predicted"/>
<protein>
    <submittedName>
        <fullName evidence="1">Uncharacterized protein</fullName>
    </submittedName>
</protein>
<sequence>MHRPMWNVNPCVAAYAGGGAESAAWPLTCGYADQIARVGGGGGSLQRRLELPWIRRGFRGMFDASGSSDVGPVGVSYRL</sequence>
<organism evidence="1 2">
    <name type="scientific">Nocardia vinacea</name>
    <dbReference type="NCBI Taxonomy" id="96468"/>
    <lineage>
        <taxon>Bacteria</taxon>
        <taxon>Bacillati</taxon>
        <taxon>Actinomycetota</taxon>
        <taxon>Actinomycetes</taxon>
        <taxon>Mycobacteriales</taxon>
        <taxon>Nocardiaceae</taxon>
        <taxon>Nocardia</taxon>
    </lineage>
</organism>
<name>A0ABZ1Z0W7_9NOCA</name>
<keyword evidence="2" id="KW-1185">Reference proteome</keyword>
<evidence type="ECO:0000313" key="2">
    <source>
        <dbReference type="Proteomes" id="UP001432062"/>
    </source>
</evidence>
<reference evidence="1" key="1">
    <citation type="submission" date="2022-10" db="EMBL/GenBank/DDBJ databases">
        <title>The complete genomes of actinobacterial strains from the NBC collection.</title>
        <authorList>
            <person name="Joergensen T.S."/>
            <person name="Alvarez Arevalo M."/>
            <person name="Sterndorff E.B."/>
            <person name="Faurdal D."/>
            <person name="Vuksanovic O."/>
            <person name="Mourched A.-S."/>
            <person name="Charusanti P."/>
            <person name="Shaw S."/>
            <person name="Blin K."/>
            <person name="Weber T."/>
        </authorList>
    </citation>
    <scope>NUCLEOTIDE SEQUENCE</scope>
    <source>
        <strain evidence="1">NBC_01482</strain>
    </source>
</reference>
<dbReference type="RefSeq" id="WP_327101146.1">
    <property type="nucleotide sequence ID" value="NZ_CP109149.1"/>
</dbReference>
<dbReference type="Proteomes" id="UP001432062">
    <property type="component" value="Chromosome"/>
</dbReference>
<dbReference type="EMBL" id="CP109441">
    <property type="protein sequence ID" value="WUV48115.1"/>
    <property type="molecule type" value="Genomic_DNA"/>
</dbReference>
<evidence type="ECO:0000313" key="1">
    <source>
        <dbReference type="EMBL" id="WUV48115.1"/>
    </source>
</evidence>
<accession>A0ABZ1Z0W7</accession>